<proteinExistence type="predicted"/>
<dbReference type="RefSeq" id="WP_203944397.1">
    <property type="nucleotide sequence ID" value="NZ_BOOR01000014.1"/>
</dbReference>
<comment type="caution">
    <text evidence="3">The sequence shown here is derived from an EMBL/GenBank/DDBJ whole genome shotgun (WGS) entry which is preliminary data.</text>
</comment>
<feature type="transmembrane region" description="Helical" evidence="2">
    <location>
        <begin position="20"/>
        <end position="43"/>
    </location>
</feature>
<evidence type="ECO:0000313" key="4">
    <source>
        <dbReference type="Proteomes" id="UP000605992"/>
    </source>
</evidence>
<feature type="transmembrane region" description="Helical" evidence="2">
    <location>
        <begin position="79"/>
        <end position="97"/>
    </location>
</feature>
<evidence type="ECO:0000256" key="1">
    <source>
        <dbReference type="SAM" id="MobiDB-lite"/>
    </source>
</evidence>
<sequence>MVEIDVLGIHVPDAGPVFPAFLTVHVAAGLPCVGSGVLAILTRKGGVWHRRFGRVYLWGLLIVFVTLTALSVIRWRENAHLFVIGVVAFSTALADYLNRRRAEHPHRGNGPLVRGAGDRLLRGQRTSSALVEPAPHMELLGPAHPHRPPANRPGDQA</sequence>
<feature type="region of interest" description="Disordered" evidence="1">
    <location>
        <begin position="138"/>
        <end position="157"/>
    </location>
</feature>
<feature type="transmembrane region" description="Helical" evidence="2">
    <location>
        <begin position="55"/>
        <end position="73"/>
    </location>
</feature>
<accession>A0A8J3XVC7</accession>
<keyword evidence="2" id="KW-1133">Transmembrane helix</keyword>
<evidence type="ECO:0000313" key="3">
    <source>
        <dbReference type="EMBL" id="GII54154.1"/>
    </source>
</evidence>
<keyword evidence="2" id="KW-0472">Membrane</keyword>
<keyword evidence="2" id="KW-0812">Transmembrane</keyword>
<gene>
    <name evidence="3" type="ORF">Pth03_25430</name>
</gene>
<dbReference type="AlphaFoldDB" id="A0A8J3XVC7"/>
<keyword evidence="4" id="KW-1185">Reference proteome</keyword>
<organism evidence="3 4">
    <name type="scientific">Planotetraspora thailandica</name>
    <dbReference type="NCBI Taxonomy" id="487172"/>
    <lineage>
        <taxon>Bacteria</taxon>
        <taxon>Bacillati</taxon>
        <taxon>Actinomycetota</taxon>
        <taxon>Actinomycetes</taxon>
        <taxon>Streptosporangiales</taxon>
        <taxon>Streptosporangiaceae</taxon>
        <taxon>Planotetraspora</taxon>
    </lineage>
</organism>
<evidence type="ECO:0000256" key="2">
    <source>
        <dbReference type="SAM" id="Phobius"/>
    </source>
</evidence>
<name>A0A8J3XVC7_9ACTN</name>
<dbReference type="EMBL" id="BOOR01000014">
    <property type="protein sequence ID" value="GII54154.1"/>
    <property type="molecule type" value="Genomic_DNA"/>
</dbReference>
<dbReference type="Proteomes" id="UP000605992">
    <property type="component" value="Unassembled WGS sequence"/>
</dbReference>
<protein>
    <recommendedName>
        <fullName evidence="5">DUF2306 domain-containing protein</fullName>
    </recommendedName>
</protein>
<evidence type="ECO:0008006" key="5">
    <source>
        <dbReference type="Google" id="ProtNLM"/>
    </source>
</evidence>
<reference evidence="3" key="1">
    <citation type="submission" date="2021-01" db="EMBL/GenBank/DDBJ databases">
        <title>Whole genome shotgun sequence of Planotetraspora thailandica NBRC 104271.</title>
        <authorList>
            <person name="Komaki H."/>
            <person name="Tamura T."/>
        </authorList>
    </citation>
    <scope>NUCLEOTIDE SEQUENCE</scope>
    <source>
        <strain evidence="3">NBRC 104271</strain>
    </source>
</reference>